<dbReference type="AlphaFoldDB" id="A0A5E4MLQ5"/>
<dbReference type="InterPro" id="IPR002159">
    <property type="entry name" value="CD36_fam"/>
</dbReference>
<dbReference type="GO" id="GO:0005737">
    <property type="term" value="C:cytoplasm"/>
    <property type="evidence" value="ECO:0007669"/>
    <property type="project" value="TreeGrafter"/>
</dbReference>
<dbReference type="OrthoDB" id="18585at2759"/>
<evidence type="ECO:0000313" key="11">
    <source>
        <dbReference type="Proteomes" id="UP000325440"/>
    </source>
</evidence>
<feature type="compositionally biased region" description="Acidic residues" evidence="8">
    <location>
        <begin position="513"/>
        <end position="535"/>
    </location>
</feature>
<evidence type="ECO:0000256" key="9">
    <source>
        <dbReference type="SAM" id="Phobius"/>
    </source>
</evidence>
<keyword evidence="6 9" id="KW-0472">Membrane</keyword>
<dbReference type="PANTHER" id="PTHR11923:SF104">
    <property type="entry name" value="FI07620P"/>
    <property type="match status" value="1"/>
</dbReference>
<evidence type="ECO:0000256" key="8">
    <source>
        <dbReference type="SAM" id="MobiDB-lite"/>
    </source>
</evidence>
<dbReference type="PRINTS" id="PR01609">
    <property type="entry name" value="CD36FAMILY"/>
</dbReference>
<comment type="similarity">
    <text evidence="2">Belongs to the CD36 family.</text>
</comment>
<dbReference type="PANTHER" id="PTHR11923">
    <property type="entry name" value="SCAVENGER RECEPTOR CLASS B TYPE-1 SR-B1"/>
    <property type="match status" value="1"/>
</dbReference>
<accession>A0A5E4MLQ5</accession>
<dbReference type="EMBL" id="CABPRJ010000964">
    <property type="protein sequence ID" value="VVC33178.1"/>
    <property type="molecule type" value="Genomic_DNA"/>
</dbReference>
<evidence type="ECO:0000256" key="4">
    <source>
        <dbReference type="ARBA" id="ARBA00022692"/>
    </source>
</evidence>
<organism evidence="10 11">
    <name type="scientific">Cinara cedri</name>
    <dbReference type="NCBI Taxonomy" id="506608"/>
    <lineage>
        <taxon>Eukaryota</taxon>
        <taxon>Metazoa</taxon>
        <taxon>Ecdysozoa</taxon>
        <taxon>Arthropoda</taxon>
        <taxon>Hexapoda</taxon>
        <taxon>Insecta</taxon>
        <taxon>Pterygota</taxon>
        <taxon>Neoptera</taxon>
        <taxon>Paraneoptera</taxon>
        <taxon>Hemiptera</taxon>
        <taxon>Sternorrhyncha</taxon>
        <taxon>Aphidomorpha</taxon>
        <taxon>Aphidoidea</taxon>
        <taxon>Aphididae</taxon>
        <taxon>Lachninae</taxon>
        <taxon>Cinara</taxon>
    </lineage>
</organism>
<proteinExistence type="inferred from homology"/>
<dbReference type="Proteomes" id="UP000325440">
    <property type="component" value="Unassembled WGS sequence"/>
</dbReference>
<keyword evidence="7" id="KW-0325">Glycoprotein</keyword>
<reference evidence="10 11" key="1">
    <citation type="submission" date="2019-08" db="EMBL/GenBank/DDBJ databases">
        <authorList>
            <person name="Alioto T."/>
            <person name="Alioto T."/>
            <person name="Gomez Garrido J."/>
        </authorList>
    </citation>
    <scope>NUCLEOTIDE SEQUENCE [LARGE SCALE GENOMIC DNA]</scope>
</reference>
<evidence type="ECO:0000256" key="7">
    <source>
        <dbReference type="ARBA" id="ARBA00023180"/>
    </source>
</evidence>
<dbReference type="GO" id="GO:0005044">
    <property type="term" value="F:scavenger receptor activity"/>
    <property type="evidence" value="ECO:0007669"/>
    <property type="project" value="TreeGrafter"/>
</dbReference>
<gene>
    <name evidence="10" type="ORF">CINCED_3A004628</name>
</gene>
<evidence type="ECO:0000256" key="1">
    <source>
        <dbReference type="ARBA" id="ARBA00004236"/>
    </source>
</evidence>
<dbReference type="GO" id="GO:0005886">
    <property type="term" value="C:plasma membrane"/>
    <property type="evidence" value="ECO:0007669"/>
    <property type="project" value="UniProtKB-SubCell"/>
</dbReference>
<evidence type="ECO:0000256" key="6">
    <source>
        <dbReference type="ARBA" id="ARBA00023136"/>
    </source>
</evidence>
<keyword evidence="3" id="KW-1003">Cell membrane</keyword>
<feature type="region of interest" description="Disordered" evidence="8">
    <location>
        <begin position="479"/>
        <end position="553"/>
    </location>
</feature>
<keyword evidence="4 9" id="KW-0812">Transmembrane</keyword>
<dbReference type="Pfam" id="PF01130">
    <property type="entry name" value="CD36"/>
    <property type="match status" value="1"/>
</dbReference>
<evidence type="ECO:0000256" key="5">
    <source>
        <dbReference type="ARBA" id="ARBA00022989"/>
    </source>
</evidence>
<name>A0A5E4MLQ5_9HEMI</name>
<evidence type="ECO:0000313" key="10">
    <source>
        <dbReference type="EMBL" id="VVC33178.1"/>
    </source>
</evidence>
<feature type="transmembrane region" description="Helical" evidence="9">
    <location>
        <begin position="12"/>
        <end position="31"/>
    </location>
</feature>
<feature type="compositionally biased region" description="Low complexity" evidence="8">
    <location>
        <begin position="485"/>
        <end position="501"/>
    </location>
</feature>
<feature type="transmembrane region" description="Helical" evidence="9">
    <location>
        <begin position="451"/>
        <end position="472"/>
    </location>
</feature>
<protein>
    <submittedName>
        <fullName evidence="10">CD36 family</fullName>
    </submittedName>
</protein>
<comment type="subcellular location">
    <subcellularLocation>
        <location evidence="1">Cell membrane</location>
    </subcellularLocation>
</comment>
<evidence type="ECO:0000256" key="3">
    <source>
        <dbReference type="ARBA" id="ARBA00022475"/>
    </source>
</evidence>
<sequence>MILKLLPRLGNVRYGLCGFGLLIVSYALFFFDPVEIIKSAKLKFVEGSFAYQLWQKPPVKVYINVYIFNVTNADRFLSGQDDKLNVVEIGPYVYWEELENTNCTFYSNDTVTYVPRRKLHFELKSSVGNPETDRIIIPNLPLLGFSSMLKNSPMFVNLVFNSLVNYLDSQPLLDLTVKEFLWGYDDRLVKMASNVLPTWINFAKFGLLDRMLDEGTNVVRMTVPSNKQKLRPYSIDQFNGSPILHQWVKNDERPQMNKCSLNASSEGLLFPRHLTTDMNFLIYRKAFCRTFPATYSSTSETPDGYPVFLYKFLPSVFNSSLDDNKCYCPKDGCLPPGLSDISPCYYNIPVAVSFPHFYGGDPSLMDHVNGLSPDKEKHESTIAVQPDLGIPLAVNIKIQLNLVMKRTTNYGNRVEKFNGLTLPICWLKLEVKGLPKSLNSLLYLCFNLGPVLVKAIVALTASMGFFLVGLTVRRFGKDQQKHHQQQQQQQQQQQLQLTNGSDGRRGCYGDGGDGGDDDGDNDHDDDDDYDGDDGTVESGLITKHKSGQQDSGKWYLPLHIVPTSSVVVVEYSQDYARSR</sequence>
<keyword evidence="11" id="KW-1185">Reference proteome</keyword>
<keyword evidence="5 9" id="KW-1133">Transmembrane helix</keyword>
<evidence type="ECO:0000256" key="2">
    <source>
        <dbReference type="ARBA" id="ARBA00010532"/>
    </source>
</evidence>